<evidence type="ECO:0000256" key="2">
    <source>
        <dbReference type="SAM" id="MobiDB-lite"/>
    </source>
</evidence>
<evidence type="ECO:0000313" key="5">
    <source>
        <dbReference type="Proteomes" id="UP000543554"/>
    </source>
</evidence>
<dbReference type="AlphaFoldDB" id="A0AA40S540"/>
<organism evidence="4 5">
    <name type="scientific">Methylorubrum thiocyanatum</name>
    <dbReference type="NCBI Taxonomy" id="47958"/>
    <lineage>
        <taxon>Bacteria</taxon>
        <taxon>Pseudomonadati</taxon>
        <taxon>Pseudomonadota</taxon>
        <taxon>Alphaproteobacteria</taxon>
        <taxon>Hyphomicrobiales</taxon>
        <taxon>Methylobacteriaceae</taxon>
        <taxon>Methylorubrum</taxon>
    </lineage>
</organism>
<dbReference type="InterPro" id="IPR002104">
    <property type="entry name" value="Integrase_catalytic"/>
</dbReference>
<dbReference type="GO" id="GO:0015074">
    <property type="term" value="P:DNA integration"/>
    <property type="evidence" value="ECO:0007669"/>
    <property type="project" value="InterPro"/>
</dbReference>
<dbReference type="Gene3D" id="1.10.443.10">
    <property type="entry name" value="Intergrase catalytic core"/>
    <property type="match status" value="1"/>
</dbReference>
<evidence type="ECO:0000256" key="1">
    <source>
        <dbReference type="ARBA" id="ARBA00023172"/>
    </source>
</evidence>
<keyword evidence="1" id="KW-0233">DNA recombination</keyword>
<dbReference type="GO" id="GO:0003677">
    <property type="term" value="F:DNA binding"/>
    <property type="evidence" value="ECO:0007669"/>
    <property type="project" value="InterPro"/>
</dbReference>
<dbReference type="Proteomes" id="UP000543554">
    <property type="component" value="Unassembled WGS sequence"/>
</dbReference>
<dbReference type="RefSeq" id="WP_182555994.1">
    <property type="nucleotide sequence ID" value="NZ_BPRF01000004.1"/>
</dbReference>
<dbReference type="EMBL" id="JACJIB010000007">
    <property type="protein sequence ID" value="MBA8914720.1"/>
    <property type="molecule type" value="Genomic_DNA"/>
</dbReference>
<dbReference type="InterPro" id="IPR011010">
    <property type="entry name" value="DNA_brk_join_enz"/>
</dbReference>
<dbReference type="InterPro" id="IPR013762">
    <property type="entry name" value="Integrase-like_cat_sf"/>
</dbReference>
<accession>A0AA40S540</accession>
<dbReference type="Pfam" id="PF00589">
    <property type="entry name" value="Phage_integrase"/>
    <property type="match status" value="1"/>
</dbReference>
<reference evidence="4 5" key="1">
    <citation type="submission" date="2020-08" db="EMBL/GenBank/DDBJ databases">
        <title>Genomic Encyclopedia of Type Strains, Phase IV (KMG-IV): sequencing the most valuable type-strain genomes for metagenomic binning, comparative biology and taxonomic classification.</title>
        <authorList>
            <person name="Goeker M."/>
        </authorList>
    </citation>
    <scope>NUCLEOTIDE SEQUENCE [LARGE SCALE GENOMIC DNA]</scope>
    <source>
        <strain evidence="4 5">DSM 11490</strain>
    </source>
</reference>
<dbReference type="SUPFAM" id="SSF56349">
    <property type="entry name" value="DNA breaking-rejoining enzymes"/>
    <property type="match status" value="1"/>
</dbReference>
<feature type="domain" description="Tyr recombinase" evidence="3">
    <location>
        <begin position="279"/>
        <end position="430"/>
    </location>
</feature>
<evidence type="ECO:0000313" key="4">
    <source>
        <dbReference type="EMBL" id="MBA8914720.1"/>
    </source>
</evidence>
<evidence type="ECO:0000259" key="3">
    <source>
        <dbReference type="Pfam" id="PF00589"/>
    </source>
</evidence>
<sequence>MRETMQAGALARAAEEIRAALMTTAAAIPEMDRRRGPAPKGPHLVERRSRTDPDKVTLYIRDGRDETSTRLPPERRAEAETLLDLYRLQKGARERGIIGPRMVPVAAALAHLLDAARPPRGAPDTEHAKYAAMATRLATLSRYFDNAVFKDVTTARCKKFIEWRTEQPDARYRPGSPDAPLATEASAREDLFELKKAINLYADENALAWHPEVYVPKSGPGRTRWLRRTEVARILWAIRGRVWDVATQDWKRETVVDDTGKVVTRHVMRDPEMIANRKVLRRLVTLGLYTGTRGGAMRDLRWECSADGGCIDVDGRYIHRRGFGLDPSKGKPRASSRISRKLASTVARWRQADQAAGIDYIIHQPNGERYLSTPMWLWNSVMADAGIGSDVVRHTLRHTAATWLRIARVDVRAAADLLGMSIQTMVRIYGQWTLEGQDDAADALANGAGVKAATFFGVPRPAPAPDVLAPPVGDPPRAHPVVAQRRKRDHVRANGASLRARVGYEPAGIRGGKPA</sequence>
<protein>
    <submittedName>
        <fullName evidence="4">Integrase</fullName>
    </submittedName>
</protein>
<dbReference type="GO" id="GO:0006310">
    <property type="term" value="P:DNA recombination"/>
    <property type="evidence" value="ECO:0007669"/>
    <property type="project" value="UniProtKB-KW"/>
</dbReference>
<keyword evidence="5" id="KW-1185">Reference proteome</keyword>
<gene>
    <name evidence="4" type="ORF">HNR51_003816</name>
</gene>
<feature type="region of interest" description="Disordered" evidence="2">
    <location>
        <begin position="470"/>
        <end position="490"/>
    </location>
</feature>
<name>A0AA40S540_9HYPH</name>
<comment type="caution">
    <text evidence="4">The sequence shown here is derived from an EMBL/GenBank/DDBJ whole genome shotgun (WGS) entry which is preliminary data.</text>
</comment>
<proteinExistence type="predicted"/>